<dbReference type="GO" id="GO:0043409">
    <property type="term" value="P:negative regulation of MAPK cascade"/>
    <property type="evidence" value="ECO:0007669"/>
    <property type="project" value="TreeGrafter"/>
</dbReference>
<evidence type="ECO:0000256" key="6">
    <source>
        <dbReference type="ARBA" id="ARBA00022912"/>
    </source>
</evidence>
<comment type="subcellular location">
    <subcellularLocation>
        <location evidence="2">Cytoplasm</location>
    </subcellularLocation>
    <subcellularLocation>
        <location evidence="1">Nucleus</location>
    </subcellularLocation>
</comment>
<comment type="catalytic activity">
    <reaction evidence="8">
        <text>O-phospho-L-seryl-[protein] + H2O = L-seryl-[protein] + phosphate</text>
        <dbReference type="Rhea" id="RHEA:20629"/>
        <dbReference type="Rhea" id="RHEA-COMP:9863"/>
        <dbReference type="Rhea" id="RHEA-COMP:11604"/>
        <dbReference type="ChEBI" id="CHEBI:15377"/>
        <dbReference type="ChEBI" id="CHEBI:29999"/>
        <dbReference type="ChEBI" id="CHEBI:43474"/>
        <dbReference type="ChEBI" id="CHEBI:83421"/>
        <dbReference type="EC" id="3.1.3.16"/>
    </reaction>
</comment>
<protein>
    <submittedName>
        <fullName evidence="13">Dual specificity phosphatase</fullName>
        <ecNumber evidence="13">3.1.3.16</ecNumber>
    </submittedName>
</protein>
<dbReference type="InterPro" id="IPR000340">
    <property type="entry name" value="Dual-sp_phosphatase_cat-dom"/>
</dbReference>
<sequence>MDADISKERTAALLKAIQATKIAKEDNVPFKIEEGLYLGSIGAANNKSALKSLNITHILTVANSLAPAHPNDFIYKLIQVPDREDATISQYFDECFTFIEEARKTEGGVLAHCYGGRSRSVTVVVAYLMFKNGMSLSEALAHVRTRRPVASPNSGFMLQLCKYGRSLQDAGTKTKRVQERGECSSSSSY</sequence>
<feature type="domain" description="Tyrosine specific protein phosphatases" evidence="12">
    <location>
        <begin position="96"/>
        <end position="148"/>
    </location>
</feature>
<dbReference type="PANTHER" id="PTHR10159">
    <property type="entry name" value="DUAL SPECIFICITY PROTEIN PHOSPHATASE"/>
    <property type="match status" value="1"/>
</dbReference>
<accession>A0A2G9GAX2</accession>
<dbReference type="InterPro" id="IPR000387">
    <property type="entry name" value="Tyr_Pase_dom"/>
</dbReference>
<dbReference type="GO" id="GO:0033550">
    <property type="term" value="F:MAP kinase tyrosine phosphatase activity"/>
    <property type="evidence" value="ECO:0007669"/>
    <property type="project" value="TreeGrafter"/>
</dbReference>
<dbReference type="AlphaFoldDB" id="A0A2G9GAX2"/>
<dbReference type="EMBL" id="NKXS01005954">
    <property type="protein sequence ID" value="PIN02372.1"/>
    <property type="molecule type" value="Genomic_DNA"/>
</dbReference>
<evidence type="ECO:0000313" key="13">
    <source>
        <dbReference type="EMBL" id="PIN02372.1"/>
    </source>
</evidence>
<dbReference type="EC" id="3.1.3.16" evidence="13"/>
<evidence type="ECO:0000313" key="14">
    <source>
        <dbReference type="Proteomes" id="UP000231279"/>
    </source>
</evidence>
<evidence type="ECO:0000256" key="1">
    <source>
        <dbReference type="ARBA" id="ARBA00004123"/>
    </source>
</evidence>
<dbReference type="Gene3D" id="3.90.190.10">
    <property type="entry name" value="Protein tyrosine phosphatase superfamily"/>
    <property type="match status" value="1"/>
</dbReference>
<dbReference type="Pfam" id="PF00782">
    <property type="entry name" value="DSPc"/>
    <property type="match status" value="1"/>
</dbReference>
<dbReference type="FunFam" id="3.90.190.10:FF:000056">
    <property type="entry name" value="Dual specificity phosphatase 12"/>
    <property type="match status" value="1"/>
</dbReference>
<name>A0A2G9GAX2_9LAMI</name>
<dbReference type="InterPro" id="IPR020422">
    <property type="entry name" value="TYR_PHOSPHATASE_DUAL_dom"/>
</dbReference>
<evidence type="ECO:0000256" key="10">
    <source>
        <dbReference type="ARBA" id="ARBA00051722"/>
    </source>
</evidence>
<keyword evidence="5 13" id="KW-0378">Hydrolase</keyword>
<dbReference type="GO" id="GO:0017017">
    <property type="term" value="F:MAP kinase tyrosine/serine/threonine phosphatase activity"/>
    <property type="evidence" value="ECO:0007669"/>
    <property type="project" value="TreeGrafter"/>
</dbReference>
<dbReference type="OrthoDB" id="10252009at2759"/>
<keyword evidence="4" id="KW-0963">Cytoplasm</keyword>
<keyword evidence="7" id="KW-0539">Nucleus</keyword>
<evidence type="ECO:0000256" key="5">
    <source>
        <dbReference type="ARBA" id="ARBA00022801"/>
    </source>
</evidence>
<evidence type="ECO:0000256" key="4">
    <source>
        <dbReference type="ARBA" id="ARBA00022490"/>
    </source>
</evidence>
<keyword evidence="6" id="KW-0904">Protein phosphatase</keyword>
<dbReference type="Proteomes" id="UP000231279">
    <property type="component" value="Unassembled WGS sequence"/>
</dbReference>
<dbReference type="SUPFAM" id="SSF52799">
    <property type="entry name" value="(Phosphotyrosine protein) phosphatases II"/>
    <property type="match status" value="1"/>
</dbReference>
<feature type="domain" description="Tyrosine-protein phosphatase" evidence="11">
    <location>
        <begin position="28"/>
        <end position="169"/>
    </location>
</feature>
<comment type="catalytic activity">
    <reaction evidence="9">
        <text>O-phospho-L-threonyl-[protein] + H2O = L-threonyl-[protein] + phosphate</text>
        <dbReference type="Rhea" id="RHEA:47004"/>
        <dbReference type="Rhea" id="RHEA-COMP:11060"/>
        <dbReference type="Rhea" id="RHEA-COMP:11605"/>
        <dbReference type="ChEBI" id="CHEBI:15377"/>
        <dbReference type="ChEBI" id="CHEBI:30013"/>
        <dbReference type="ChEBI" id="CHEBI:43474"/>
        <dbReference type="ChEBI" id="CHEBI:61977"/>
        <dbReference type="EC" id="3.1.3.16"/>
    </reaction>
</comment>
<organism evidence="13 14">
    <name type="scientific">Handroanthus impetiginosus</name>
    <dbReference type="NCBI Taxonomy" id="429701"/>
    <lineage>
        <taxon>Eukaryota</taxon>
        <taxon>Viridiplantae</taxon>
        <taxon>Streptophyta</taxon>
        <taxon>Embryophyta</taxon>
        <taxon>Tracheophyta</taxon>
        <taxon>Spermatophyta</taxon>
        <taxon>Magnoliopsida</taxon>
        <taxon>eudicotyledons</taxon>
        <taxon>Gunneridae</taxon>
        <taxon>Pentapetalae</taxon>
        <taxon>asterids</taxon>
        <taxon>lamiids</taxon>
        <taxon>Lamiales</taxon>
        <taxon>Bignoniaceae</taxon>
        <taxon>Crescentiina</taxon>
        <taxon>Tabebuia alliance</taxon>
        <taxon>Handroanthus</taxon>
    </lineage>
</organism>
<dbReference type="GO" id="GO:0005634">
    <property type="term" value="C:nucleus"/>
    <property type="evidence" value="ECO:0007669"/>
    <property type="project" value="UniProtKB-SubCell"/>
</dbReference>
<dbReference type="InterPro" id="IPR029021">
    <property type="entry name" value="Prot-tyrosine_phosphatase-like"/>
</dbReference>
<evidence type="ECO:0000256" key="3">
    <source>
        <dbReference type="ARBA" id="ARBA00008601"/>
    </source>
</evidence>
<proteinExistence type="inferred from homology"/>
<gene>
    <name evidence="13" type="ORF">CDL12_25112</name>
</gene>
<evidence type="ECO:0000256" key="9">
    <source>
        <dbReference type="ARBA" id="ARBA00048336"/>
    </source>
</evidence>
<dbReference type="PROSITE" id="PS50056">
    <property type="entry name" value="TYR_PHOSPHATASE_2"/>
    <property type="match status" value="1"/>
</dbReference>
<dbReference type="PANTHER" id="PTHR10159:SF511">
    <property type="entry name" value="DUAL SPECIFICITY PROTEIN PHOSPHATASE 1"/>
    <property type="match status" value="1"/>
</dbReference>
<dbReference type="PROSITE" id="PS50054">
    <property type="entry name" value="TYR_PHOSPHATASE_DUAL"/>
    <property type="match status" value="1"/>
</dbReference>
<evidence type="ECO:0000256" key="8">
    <source>
        <dbReference type="ARBA" id="ARBA00047761"/>
    </source>
</evidence>
<evidence type="ECO:0000256" key="7">
    <source>
        <dbReference type="ARBA" id="ARBA00023242"/>
    </source>
</evidence>
<keyword evidence="14" id="KW-1185">Reference proteome</keyword>
<dbReference type="STRING" id="429701.A0A2G9GAX2"/>
<dbReference type="GO" id="GO:0005737">
    <property type="term" value="C:cytoplasm"/>
    <property type="evidence" value="ECO:0007669"/>
    <property type="project" value="UniProtKB-SubCell"/>
</dbReference>
<dbReference type="CDD" id="cd14498">
    <property type="entry name" value="DSP"/>
    <property type="match status" value="1"/>
</dbReference>
<evidence type="ECO:0000259" key="11">
    <source>
        <dbReference type="PROSITE" id="PS50054"/>
    </source>
</evidence>
<evidence type="ECO:0000256" key="2">
    <source>
        <dbReference type="ARBA" id="ARBA00004496"/>
    </source>
</evidence>
<comment type="similarity">
    <text evidence="3">Belongs to the protein-tyrosine phosphatase family. Non-receptor class dual specificity subfamily.</text>
</comment>
<comment type="catalytic activity">
    <reaction evidence="10">
        <text>O-phospho-L-tyrosyl-[protein] + H2O = L-tyrosyl-[protein] + phosphate</text>
        <dbReference type="Rhea" id="RHEA:10684"/>
        <dbReference type="Rhea" id="RHEA-COMP:10136"/>
        <dbReference type="Rhea" id="RHEA-COMP:20101"/>
        <dbReference type="ChEBI" id="CHEBI:15377"/>
        <dbReference type="ChEBI" id="CHEBI:43474"/>
        <dbReference type="ChEBI" id="CHEBI:46858"/>
        <dbReference type="ChEBI" id="CHEBI:61978"/>
        <dbReference type="EC" id="3.1.3.48"/>
    </reaction>
</comment>
<evidence type="ECO:0000259" key="12">
    <source>
        <dbReference type="PROSITE" id="PS50056"/>
    </source>
</evidence>
<dbReference type="SMART" id="SM00195">
    <property type="entry name" value="DSPc"/>
    <property type="match status" value="1"/>
</dbReference>
<dbReference type="GO" id="GO:0004722">
    <property type="term" value="F:protein serine/threonine phosphatase activity"/>
    <property type="evidence" value="ECO:0007669"/>
    <property type="project" value="UniProtKB-EC"/>
</dbReference>
<dbReference type="GO" id="GO:0008330">
    <property type="term" value="F:protein tyrosine/threonine phosphatase activity"/>
    <property type="evidence" value="ECO:0007669"/>
    <property type="project" value="TreeGrafter"/>
</dbReference>
<reference evidence="14" key="1">
    <citation type="journal article" date="2018" name="Gigascience">
        <title>Genome assembly of the Pink Ipe (Handroanthus impetiginosus, Bignoniaceae), a highly valued, ecologically keystone Neotropical timber forest tree.</title>
        <authorList>
            <person name="Silva-Junior O.B."/>
            <person name="Grattapaglia D."/>
            <person name="Novaes E."/>
            <person name="Collevatti R.G."/>
        </authorList>
    </citation>
    <scope>NUCLEOTIDE SEQUENCE [LARGE SCALE GENOMIC DNA]</scope>
    <source>
        <strain evidence="14">cv. UFG-1</strain>
    </source>
</reference>
<comment type="caution">
    <text evidence="13">The sequence shown here is derived from an EMBL/GenBank/DDBJ whole genome shotgun (WGS) entry which is preliminary data.</text>
</comment>